<organism evidence="1 2">
    <name type="scientific">Staurois parvus</name>
    <dbReference type="NCBI Taxonomy" id="386267"/>
    <lineage>
        <taxon>Eukaryota</taxon>
        <taxon>Metazoa</taxon>
        <taxon>Chordata</taxon>
        <taxon>Craniata</taxon>
        <taxon>Vertebrata</taxon>
        <taxon>Euteleostomi</taxon>
        <taxon>Amphibia</taxon>
        <taxon>Batrachia</taxon>
        <taxon>Anura</taxon>
        <taxon>Neobatrachia</taxon>
        <taxon>Ranoidea</taxon>
        <taxon>Ranidae</taxon>
        <taxon>Staurois</taxon>
    </lineage>
</organism>
<evidence type="ECO:0000313" key="1">
    <source>
        <dbReference type="EMBL" id="CAI9613233.1"/>
    </source>
</evidence>
<sequence length="40" mass="4757">METQLIIIYRYQMTGKLYPGQINIRNSQKHQRGFSGILRC</sequence>
<accession>A0ABN9H0K8</accession>
<gene>
    <name evidence="1" type="ORF">SPARVUS_LOCUS14854626</name>
</gene>
<dbReference type="EMBL" id="CATNWA010019439">
    <property type="protein sequence ID" value="CAI9613233.1"/>
    <property type="molecule type" value="Genomic_DNA"/>
</dbReference>
<protein>
    <submittedName>
        <fullName evidence="1">Uncharacterized protein</fullName>
    </submittedName>
</protein>
<dbReference type="Proteomes" id="UP001162483">
    <property type="component" value="Unassembled WGS sequence"/>
</dbReference>
<comment type="caution">
    <text evidence="1">The sequence shown here is derived from an EMBL/GenBank/DDBJ whole genome shotgun (WGS) entry which is preliminary data.</text>
</comment>
<evidence type="ECO:0000313" key="2">
    <source>
        <dbReference type="Proteomes" id="UP001162483"/>
    </source>
</evidence>
<reference evidence="1" key="1">
    <citation type="submission" date="2023-05" db="EMBL/GenBank/DDBJ databases">
        <authorList>
            <person name="Stuckert A."/>
        </authorList>
    </citation>
    <scope>NUCLEOTIDE SEQUENCE</scope>
</reference>
<name>A0ABN9H0K8_9NEOB</name>
<proteinExistence type="predicted"/>
<keyword evidence="2" id="KW-1185">Reference proteome</keyword>